<proteinExistence type="inferred from homology"/>
<evidence type="ECO:0000256" key="3">
    <source>
        <dbReference type="ARBA" id="ARBA00023054"/>
    </source>
</evidence>
<feature type="compositionally biased region" description="Acidic residues" evidence="6">
    <location>
        <begin position="733"/>
        <end position="749"/>
    </location>
</feature>
<dbReference type="InterPro" id="IPR057332">
    <property type="entry name" value="SBNO_a/b_dom"/>
</dbReference>
<dbReference type="EMBL" id="AGCU01023713">
    <property type="status" value="NOT_ANNOTATED_CDS"/>
    <property type="molecule type" value="Genomic_DNA"/>
</dbReference>
<reference evidence="11" key="1">
    <citation type="submission" date="2011-10" db="EMBL/GenBank/DDBJ databases">
        <authorList>
            <consortium name="Soft-shell Turtle Genome Consortium"/>
        </authorList>
    </citation>
    <scope>NUCLEOTIDE SEQUENCE [LARGE SCALE GENOMIC DNA]</scope>
    <source>
        <strain evidence="11">Daiwa-1</strain>
    </source>
</reference>
<dbReference type="GO" id="GO:0031490">
    <property type="term" value="F:chromatin DNA binding"/>
    <property type="evidence" value="ECO:0007669"/>
    <property type="project" value="TreeGrafter"/>
</dbReference>
<dbReference type="InterPro" id="IPR026741">
    <property type="entry name" value="SNO"/>
</dbReference>
<dbReference type="PANTHER" id="PTHR12706:SF8">
    <property type="entry name" value="PROTEIN STRAWBERRY NOTCH HOMOLOG 1"/>
    <property type="match status" value="1"/>
</dbReference>
<feature type="domain" description="Strawberry notch helicase C" evidence="7">
    <location>
        <begin position="875"/>
        <end position="1151"/>
    </location>
</feature>
<evidence type="ECO:0000256" key="1">
    <source>
        <dbReference type="ARBA" id="ARBA00004123"/>
    </source>
</evidence>
<dbReference type="STRING" id="13735.ENSPSIP00000010845"/>
<dbReference type="PANTHER" id="PTHR12706">
    <property type="entry name" value="STRAWBERRY NOTCH-RELATED"/>
    <property type="match status" value="1"/>
</dbReference>
<dbReference type="EMBL" id="AGCU01023709">
    <property type="status" value="NOT_ANNOTATED_CDS"/>
    <property type="molecule type" value="Genomic_DNA"/>
</dbReference>
<dbReference type="GO" id="GO:0006355">
    <property type="term" value="P:regulation of DNA-templated transcription"/>
    <property type="evidence" value="ECO:0007669"/>
    <property type="project" value="InterPro"/>
</dbReference>
<dbReference type="EMBL" id="AGCU01023707">
    <property type="status" value="NOT_ANNOTATED_CDS"/>
    <property type="molecule type" value="Genomic_DNA"/>
</dbReference>
<accession>K7FS35</accession>
<protein>
    <recommendedName>
        <fullName evidence="5">Protein strawberry notch homolog 1</fullName>
    </recommendedName>
</protein>
<name>K7FS35_PELSI</name>
<evidence type="ECO:0000259" key="8">
    <source>
        <dbReference type="Pfam" id="PF13872"/>
    </source>
</evidence>
<dbReference type="EMBL" id="AGCU01023711">
    <property type="status" value="NOT_ANNOTATED_CDS"/>
    <property type="molecule type" value="Genomic_DNA"/>
</dbReference>
<keyword evidence="3" id="KW-0175">Coiled coil</keyword>
<keyword evidence="4" id="KW-0539">Nucleus</keyword>
<evidence type="ECO:0000313" key="10">
    <source>
        <dbReference type="Ensembl" id="ENSPSIP00000010845.1"/>
    </source>
</evidence>
<feature type="domain" description="Strawberry notch AAA" evidence="8">
    <location>
        <begin position="252"/>
        <end position="557"/>
    </location>
</feature>
<dbReference type="GeneTree" id="ENSGT00940000155449"/>
<reference evidence="11" key="2">
    <citation type="journal article" date="2013" name="Nat. Genet.">
        <title>The draft genomes of soft-shell turtle and green sea turtle yield insights into the development and evolution of the turtle-specific body plan.</title>
        <authorList>
            <person name="Wang Z."/>
            <person name="Pascual-Anaya J."/>
            <person name="Zadissa A."/>
            <person name="Li W."/>
            <person name="Niimura Y."/>
            <person name="Huang Z."/>
            <person name="Li C."/>
            <person name="White S."/>
            <person name="Xiong Z."/>
            <person name="Fang D."/>
            <person name="Wang B."/>
            <person name="Ming Y."/>
            <person name="Chen Y."/>
            <person name="Zheng Y."/>
            <person name="Kuraku S."/>
            <person name="Pignatelli M."/>
            <person name="Herrero J."/>
            <person name="Beal K."/>
            <person name="Nozawa M."/>
            <person name="Li Q."/>
            <person name="Wang J."/>
            <person name="Zhang H."/>
            <person name="Yu L."/>
            <person name="Shigenobu S."/>
            <person name="Wang J."/>
            <person name="Liu J."/>
            <person name="Flicek P."/>
            <person name="Searle S."/>
            <person name="Wang J."/>
            <person name="Kuratani S."/>
            <person name="Yin Y."/>
            <person name="Aken B."/>
            <person name="Zhang G."/>
            <person name="Irie N."/>
        </authorList>
    </citation>
    <scope>NUCLEOTIDE SEQUENCE [LARGE SCALE GENOMIC DNA]</scope>
    <source>
        <strain evidence="11">Daiwa-1</strain>
    </source>
</reference>
<dbReference type="GO" id="GO:0009967">
    <property type="term" value="P:positive regulation of signal transduction"/>
    <property type="evidence" value="ECO:0007669"/>
    <property type="project" value="UniProtKB-ARBA"/>
</dbReference>
<dbReference type="Gene3D" id="3.40.50.300">
    <property type="entry name" value="P-loop containing nucleotide triphosphate hydrolases"/>
    <property type="match status" value="2"/>
</dbReference>
<feature type="compositionally biased region" description="Basic and acidic residues" evidence="6">
    <location>
        <begin position="708"/>
        <end position="718"/>
    </location>
</feature>
<dbReference type="InterPro" id="IPR027417">
    <property type="entry name" value="P-loop_NTPase"/>
</dbReference>
<dbReference type="OMA" id="KLWMEAR"/>
<dbReference type="FunFam" id="3.40.50.300:FF:000282">
    <property type="entry name" value="Strawberry notch homolog 1 (Drosophila)"/>
    <property type="match status" value="1"/>
</dbReference>
<comment type="similarity">
    <text evidence="2">Belongs to the SBNO family.</text>
</comment>
<keyword evidence="11" id="KW-1185">Reference proteome</keyword>
<dbReference type="EMBL" id="AGCU01023710">
    <property type="status" value="NOT_ANNOTATED_CDS"/>
    <property type="molecule type" value="Genomic_DNA"/>
</dbReference>
<reference evidence="10" key="3">
    <citation type="submission" date="2025-08" db="UniProtKB">
        <authorList>
            <consortium name="Ensembl"/>
        </authorList>
    </citation>
    <scope>IDENTIFICATION</scope>
</reference>
<dbReference type="Pfam" id="PF25373">
    <property type="entry name" value="SBNO"/>
    <property type="match status" value="1"/>
</dbReference>
<dbReference type="eggNOG" id="KOG1513">
    <property type="taxonomic scope" value="Eukaryota"/>
</dbReference>
<dbReference type="EMBL" id="AGCU01023706">
    <property type="status" value="NOT_ANNOTATED_CDS"/>
    <property type="molecule type" value="Genomic_DNA"/>
</dbReference>
<evidence type="ECO:0000256" key="6">
    <source>
        <dbReference type="SAM" id="MobiDB-lite"/>
    </source>
</evidence>
<evidence type="ECO:0000259" key="7">
    <source>
        <dbReference type="Pfam" id="PF13871"/>
    </source>
</evidence>
<evidence type="ECO:0000259" key="9">
    <source>
        <dbReference type="Pfam" id="PF25373"/>
    </source>
</evidence>
<evidence type="ECO:0000256" key="4">
    <source>
        <dbReference type="ARBA" id="ARBA00023242"/>
    </source>
</evidence>
<feature type="domain" description="SBNO alpha/beta" evidence="9">
    <location>
        <begin position="1189"/>
        <end position="1303"/>
    </location>
</feature>
<dbReference type="InterPro" id="IPR039187">
    <property type="entry name" value="SNO_AAA"/>
</dbReference>
<feature type="region of interest" description="Disordered" evidence="6">
    <location>
        <begin position="684"/>
        <end position="801"/>
    </location>
</feature>
<evidence type="ECO:0000256" key="5">
    <source>
        <dbReference type="ARBA" id="ARBA00073422"/>
    </source>
</evidence>
<dbReference type="Pfam" id="PF13871">
    <property type="entry name" value="Helicase_C_4"/>
    <property type="match status" value="1"/>
</dbReference>
<dbReference type="GO" id="GO:0005634">
    <property type="term" value="C:nucleus"/>
    <property type="evidence" value="ECO:0007669"/>
    <property type="project" value="UniProtKB-SubCell"/>
</dbReference>
<dbReference type="SUPFAM" id="SSF52540">
    <property type="entry name" value="P-loop containing nucleoside triphosphate hydrolases"/>
    <property type="match status" value="2"/>
</dbReference>
<dbReference type="Proteomes" id="UP000007267">
    <property type="component" value="Unassembled WGS sequence"/>
</dbReference>
<evidence type="ECO:0000313" key="11">
    <source>
        <dbReference type="Proteomes" id="UP000007267"/>
    </source>
</evidence>
<dbReference type="Ensembl" id="ENSPSIT00000010900.1">
    <property type="protein sequence ID" value="ENSPSIP00000010845.1"/>
    <property type="gene ID" value="ENSPSIG00000009572.1"/>
</dbReference>
<comment type="subcellular location">
    <subcellularLocation>
        <location evidence="1">Nucleus</location>
    </subcellularLocation>
</comment>
<feature type="compositionally biased region" description="Basic residues" evidence="6">
    <location>
        <begin position="783"/>
        <end position="795"/>
    </location>
</feature>
<dbReference type="GO" id="GO:0042393">
    <property type="term" value="F:histone binding"/>
    <property type="evidence" value="ECO:0007669"/>
    <property type="project" value="TreeGrafter"/>
</dbReference>
<dbReference type="InterPro" id="IPR026937">
    <property type="entry name" value="SBNO_Helicase_C_dom"/>
</dbReference>
<dbReference type="EMBL" id="AGCU01023712">
    <property type="status" value="NOT_ANNOTATED_CDS"/>
    <property type="molecule type" value="Genomic_DNA"/>
</dbReference>
<dbReference type="EMBL" id="AGCU01023708">
    <property type="status" value="NOT_ANNOTATED_CDS"/>
    <property type="molecule type" value="Genomic_DNA"/>
</dbReference>
<sequence length="1396" mass="154756">MVEPGQDLLLAALSESGISPNDLFGIDPADMGLATPAPAVQQSVPLSALELGLETEATVAVKQEPETVSTPALLNVRQPPSTTTFVLNQINQLPTLGTTIVMTKTTPVTTNRQTITVAKIIQTSTTTRPSVAAPAVRNTLTTTPSKDQIQLKDLLKNNSLNELMKLKPPPNIAQPVATAATDLSNGAVKKETSTKEVARIWINDVKMRSYSPTMKVPVIKEEEEPEEEDEEEMGHAETYAEYMPIKLKIGLRHPDPVVETSSLSSVTPPEVWYQTSISEESIDNGWLSALQLEAITYAAQQHETFLPNGDRAGFLIGDGAGVGKGRTIAGIIYENYLLGRKRAVWFSVSNDLKYDAERDLRDIGAKNILVHSLNKFKYGKISSKHNGSVKKGVIFATYSSLIGESQSGGKYKTRLKQLLHWCSDDFDGVIVFDECHKAKNLCPVGSSKPTKTGLAVLELQNKLPKARVVYASATGASEPRNMAYMNRLGIWGEGTPFREFSDFIQAVERRGVGAMEIVAMDMKLRGMYIARQLSFSGVTFKIEEVLLSQNYIKMYNKSVKLWVNAREKFQQAADLIDAEQRMKKSMWGQFWSAHQRFFKYLCIASKVKRVVQLAREEIKNGKCVVIGLQSTGEARTLEALEEGGGELNDFVSTAKGVLQSLIEKHFPAPDRKKLFSLLGIDLTAQSNNNSPRDSPCKENKMKKRKGKERIGEEITRETKKARKTSGLAGSSSDESESESDASDIEESDNESSKFLSSGDDDDFNPFRDESSEDDEDDPWLIRKDHKKNKDKKKKKSIDPDSIQSALLASGLGSKRPSSFSSSAVTTASSTNTSVLANSHTNSSFVTSQDAVERAQQMKKELLDKLEKLAEDLPPNTLDELIDALGGPENVAEMTGRKGRVVSNDDGSISYESRSELDVPVEILNITEKQRFMDGDKNIAIISEAASSGISLQADRRAKNQRRRVHMTLELPWSADRAIQQFGRTHRSNQVTAPEYVFLISELAGEQRFASIVAKRLESLGALTHGDRRATETRDLSRFNFDNKYGRNALEIVMKSIVNLDSPMVSPPADYPGEFFKDVRQGLIGVGLINVEDRSGILTLDKDYNNIGKFLNRILGMEVHQQNALFQYFSDTLNAVIQNAKKNGRYDMGILDLGSGDEKVRKADAKKFLTPGYSTSGHVELYTISVERGMSWEEATKLWAEQTGPDDGFYLSSQIRNNKKTAILVKEVNPKKKLFLVYRPNTGKQLKLETYSDLKKKYKKVPSEDALPHWLEQYSSSADTCTHAYWRGNCKKASLGLVCEVGLRCRTYFVLCGSVLSVWTKVEGVLASVSGTNVKMQIVRLRAEDGQRIVGLLIPANCVSPLVNLLSTSDQSQQLAVQQQQIWQQHHPQSITNFNNA</sequence>
<evidence type="ECO:0000256" key="2">
    <source>
        <dbReference type="ARBA" id="ARBA00006992"/>
    </source>
</evidence>
<reference evidence="10" key="4">
    <citation type="submission" date="2025-09" db="UniProtKB">
        <authorList>
            <consortium name="Ensembl"/>
        </authorList>
    </citation>
    <scope>IDENTIFICATION</scope>
</reference>
<dbReference type="Pfam" id="PF13872">
    <property type="entry name" value="AAA_34"/>
    <property type="match status" value="1"/>
</dbReference>
<organism evidence="10 11">
    <name type="scientific">Pelodiscus sinensis</name>
    <name type="common">Chinese softshell turtle</name>
    <name type="synonym">Trionyx sinensis</name>
    <dbReference type="NCBI Taxonomy" id="13735"/>
    <lineage>
        <taxon>Eukaryota</taxon>
        <taxon>Metazoa</taxon>
        <taxon>Chordata</taxon>
        <taxon>Craniata</taxon>
        <taxon>Vertebrata</taxon>
        <taxon>Euteleostomi</taxon>
        <taxon>Archelosauria</taxon>
        <taxon>Testudinata</taxon>
        <taxon>Testudines</taxon>
        <taxon>Cryptodira</taxon>
        <taxon>Trionychia</taxon>
        <taxon>Trionychidae</taxon>
        <taxon>Pelodiscus</taxon>
    </lineage>
</organism>